<reference evidence="2 3" key="1">
    <citation type="journal article" date="2019" name="Nat. Ecol. Evol.">
        <title>Megaphylogeny resolves global patterns of mushroom evolution.</title>
        <authorList>
            <person name="Varga T."/>
            <person name="Krizsan K."/>
            <person name="Foldi C."/>
            <person name="Dima B."/>
            <person name="Sanchez-Garcia M."/>
            <person name="Sanchez-Ramirez S."/>
            <person name="Szollosi G.J."/>
            <person name="Szarkandi J.G."/>
            <person name="Papp V."/>
            <person name="Albert L."/>
            <person name="Andreopoulos W."/>
            <person name="Angelini C."/>
            <person name="Antonin V."/>
            <person name="Barry K.W."/>
            <person name="Bougher N.L."/>
            <person name="Buchanan P."/>
            <person name="Buyck B."/>
            <person name="Bense V."/>
            <person name="Catcheside P."/>
            <person name="Chovatia M."/>
            <person name="Cooper J."/>
            <person name="Damon W."/>
            <person name="Desjardin D."/>
            <person name="Finy P."/>
            <person name="Geml J."/>
            <person name="Haridas S."/>
            <person name="Hughes K."/>
            <person name="Justo A."/>
            <person name="Karasinski D."/>
            <person name="Kautmanova I."/>
            <person name="Kiss B."/>
            <person name="Kocsube S."/>
            <person name="Kotiranta H."/>
            <person name="LaButti K.M."/>
            <person name="Lechner B.E."/>
            <person name="Liimatainen K."/>
            <person name="Lipzen A."/>
            <person name="Lukacs Z."/>
            <person name="Mihaltcheva S."/>
            <person name="Morgado L.N."/>
            <person name="Niskanen T."/>
            <person name="Noordeloos M.E."/>
            <person name="Ohm R.A."/>
            <person name="Ortiz-Santana B."/>
            <person name="Ovrebo C."/>
            <person name="Racz N."/>
            <person name="Riley R."/>
            <person name="Savchenko A."/>
            <person name="Shiryaev A."/>
            <person name="Soop K."/>
            <person name="Spirin V."/>
            <person name="Szebenyi C."/>
            <person name="Tomsovsky M."/>
            <person name="Tulloss R.E."/>
            <person name="Uehling J."/>
            <person name="Grigoriev I.V."/>
            <person name="Vagvolgyi C."/>
            <person name="Papp T."/>
            <person name="Martin F.M."/>
            <person name="Miettinen O."/>
            <person name="Hibbett D.S."/>
            <person name="Nagy L.G."/>
        </authorList>
    </citation>
    <scope>NUCLEOTIDE SEQUENCE [LARGE SCALE GENOMIC DNA]</scope>
    <source>
        <strain evidence="2 3">FP101781</strain>
    </source>
</reference>
<keyword evidence="1" id="KW-1133">Transmembrane helix</keyword>
<accession>A0A4Y7TQK3</accession>
<sequence length="73" mass="8164">MNLGHLVVVVAVAFFLVASYAVLLSAFYPLPSIPVLNVLGADTHYKYLVILLIPTVSYFVIANWVGWQYYQNS</sequence>
<feature type="transmembrane region" description="Helical" evidence="1">
    <location>
        <begin position="7"/>
        <end position="27"/>
    </location>
</feature>
<name>A0A4Y7TQK3_COPMI</name>
<proteinExistence type="predicted"/>
<feature type="transmembrane region" description="Helical" evidence="1">
    <location>
        <begin position="47"/>
        <end position="67"/>
    </location>
</feature>
<dbReference type="InterPro" id="IPR029164">
    <property type="entry name" value="PIG-Y"/>
</dbReference>
<keyword evidence="1" id="KW-0812">Transmembrane</keyword>
<dbReference type="EMBL" id="QPFP01000006">
    <property type="protein sequence ID" value="TEB35862.1"/>
    <property type="molecule type" value="Genomic_DNA"/>
</dbReference>
<evidence type="ECO:0000313" key="3">
    <source>
        <dbReference type="Proteomes" id="UP000298030"/>
    </source>
</evidence>
<dbReference type="AlphaFoldDB" id="A0A4Y7TQK3"/>
<gene>
    <name evidence="2" type="ORF">FA13DRAFT_1727403</name>
</gene>
<dbReference type="Proteomes" id="UP000298030">
    <property type="component" value="Unassembled WGS sequence"/>
</dbReference>
<keyword evidence="3" id="KW-1185">Reference proteome</keyword>
<keyword evidence="1" id="KW-0472">Membrane</keyword>
<evidence type="ECO:0000313" key="2">
    <source>
        <dbReference type="EMBL" id="TEB35862.1"/>
    </source>
</evidence>
<organism evidence="2 3">
    <name type="scientific">Coprinellus micaceus</name>
    <name type="common">Glistening ink-cap mushroom</name>
    <name type="synonym">Coprinus micaceus</name>
    <dbReference type="NCBI Taxonomy" id="71717"/>
    <lineage>
        <taxon>Eukaryota</taxon>
        <taxon>Fungi</taxon>
        <taxon>Dikarya</taxon>
        <taxon>Basidiomycota</taxon>
        <taxon>Agaricomycotina</taxon>
        <taxon>Agaricomycetes</taxon>
        <taxon>Agaricomycetidae</taxon>
        <taxon>Agaricales</taxon>
        <taxon>Agaricineae</taxon>
        <taxon>Psathyrellaceae</taxon>
        <taxon>Coprinellus</taxon>
    </lineage>
</organism>
<dbReference type="Pfam" id="PF15159">
    <property type="entry name" value="PIG-Y"/>
    <property type="match status" value="1"/>
</dbReference>
<evidence type="ECO:0000256" key="1">
    <source>
        <dbReference type="SAM" id="Phobius"/>
    </source>
</evidence>
<protein>
    <submittedName>
        <fullName evidence="2">Uncharacterized protein</fullName>
    </submittedName>
</protein>
<dbReference type="OrthoDB" id="2157498at2759"/>
<comment type="caution">
    <text evidence="2">The sequence shown here is derived from an EMBL/GenBank/DDBJ whole genome shotgun (WGS) entry which is preliminary data.</text>
</comment>